<gene>
    <name evidence="3" type="ORF">ENV82_03590</name>
</gene>
<dbReference type="Pfam" id="PF13476">
    <property type="entry name" value="AAA_23"/>
    <property type="match status" value="1"/>
</dbReference>
<evidence type="ECO:0000256" key="1">
    <source>
        <dbReference type="SAM" id="Coils"/>
    </source>
</evidence>
<dbReference type="PANTHER" id="PTHR32114:SF2">
    <property type="entry name" value="ABC TRANSPORTER ABCH.3"/>
    <property type="match status" value="1"/>
</dbReference>
<evidence type="ECO:0000313" key="3">
    <source>
        <dbReference type="EMBL" id="HGW60496.1"/>
    </source>
</evidence>
<feature type="coiled-coil region" evidence="1">
    <location>
        <begin position="213"/>
        <end position="335"/>
    </location>
</feature>
<dbReference type="InterPro" id="IPR027417">
    <property type="entry name" value="P-loop_NTPase"/>
</dbReference>
<dbReference type="Gene3D" id="3.40.50.300">
    <property type="entry name" value="P-loop containing nucleotide triphosphate hydrolases"/>
    <property type="match status" value="2"/>
</dbReference>
<dbReference type="Gene3D" id="1.20.120.330">
    <property type="entry name" value="Nucleotidyltransferases domain 2"/>
    <property type="match status" value="1"/>
</dbReference>
<protein>
    <recommendedName>
        <fullName evidence="2">Rad50/SbcC-type AAA domain-containing protein</fullName>
    </recommendedName>
</protein>
<dbReference type="GO" id="GO:0006302">
    <property type="term" value="P:double-strand break repair"/>
    <property type="evidence" value="ECO:0007669"/>
    <property type="project" value="InterPro"/>
</dbReference>
<accession>A0A7C4XSZ9</accession>
<comment type="caution">
    <text evidence="3">The sequence shown here is derived from an EMBL/GenBank/DDBJ whole genome shotgun (WGS) entry which is preliminary data.</text>
</comment>
<dbReference type="AlphaFoldDB" id="A0A7C4XSZ9"/>
<sequence>MILKSLKLENIRSYTSQIIEFPLGITLFEGDIGSGKSTILLAIEFALFGLGSEKGSCLLRLGANKGSVTLRFEVEGEEYEVYRSLERKGKNIRQTECYIRAKEGKLSLSASEMKEKILEILKFNEPPDPNAKSVIYRYAVFTPQEEMKAILWMKADLRLQTLRKAFRIEDYSIAKDNAQIILKLIKEKAIMLYSHASDLESKRKACDGNKNEILMQSEQLRKLQENEDELKREKENIKKELEGLQKQKEALGKAKGEIPLLKKEIQEKEQEISTLKEEEENLTKELSETIEPTINRLSKIVKPTSESIEELNKALNELRQKKENLIKEETKVESKIRDYESIEKNGVCPTCDRLADSREFKEKIEIKNKEKEILSANIRELDEKISGVEKLKALLMDYEKAQDDLKNLNNRAEKIKEQLSKIRIKKEYLISKFDEANRKLKEAEKELEEYDKLSSQIETTSQKLNEIENKLVEVGKQITRAQSTLEMLKKRVNELQTEIEEKEKEIKTAEKLNEYKIWIEDFFLPTLDIIEKSVMLSINQEFNTYFQKWWNILVDDTTKEARIDEHFTPIVEQDGYEIDINYLSGGEKTSLALAYRLALNSIVQKVSTGMKSNLLILDEPTDGFSKEQLFKLREILNEIKCPQVIIVSHEKELEAFADQVFIINKIEGDSEVKVV</sequence>
<name>A0A7C4XSZ9_9BACT</name>
<reference evidence="3" key="1">
    <citation type="journal article" date="2020" name="mSystems">
        <title>Genome- and Community-Level Interaction Insights into Carbon Utilization and Element Cycling Functions of Hydrothermarchaeota in Hydrothermal Sediment.</title>
        <authorList>
            <person name="Zhou Z."/>
            <person name="Liu Y."/>
            <person name="Xu W."/>
            <person name="Pan J."/>
            <person name="Luo Z.H."/>
            <person name="Li M."/>
        </authorList>
    </citation>
    <scope>NUCLEOTIDE SEQUENCE [LARGE SCALE GENOMIC DNA]</scope>
    <source>
        <strain evidence="3">SpSt-794</strain>
    </source>
</reference>
<feature type="domain" description="Rad50/SbcC-type AAA" evidence="2">
    <location>
        <begin position="5"/>
        <end position="242"/>
    </location>
</feature>
<organism evidence="3">
    <name type="scientific">Caldisericum exile</name>
    <dbReference type="NCBI Taxonomy" id="693075"/>
    <lineage>
        <taxon>Bacteria</taxon>
        <taxon>Pseudomonadati</taxon>
        <taxon>Caldisericota/Cryosericota group</taxon>
        <taxon>Caldisericota</taxon>
        <taxon>Caldisericia</taxon>
        <taxon>Caldisericales</taxon>
        <taxon>Caldisericaceae</taxon>
        <taxon>Caldisericum</taxon>
    </lineage>
</organism>
<dbReference type="SUPFAM" id="SSF52540">
    <property type="entry name" value="P-loop containing nucleoside triphosphate hydrolases"/>
    <property type="match status" value="2"/>
</dbReference>
<evidence type="ECO:0000259" key="2">
    <source>
        <dbReference type="Pfam" id="PF13476"/>
    </source>
</evidence>
<feature type="coiled-coil region" evidence="1">
    <location>
        <begin position="364"/>
        <end position="512"/>
    </location>
</feature>
<dbReference type="EMBL" id="DTHV01000113">
    <property type="protein sequence ID" value="HGW60496.1"/>
    <property type="molecule type" value="Genomic_DNA"/>
</dbReference>
<keyword evidence="1" id="KW-0175">Coiled coil</keyword>
<dbReference type="InterPro" id="IPR038729">
    <property type="entry name" value="Rad50/SbcC_AAA"/>
</dbReference>
<dbReference type="PANTHER" id="PTHR32114">
    <property type="entry name" value="ABC TRANSPORTER ABCH.3"/>
    <property type="match status" value="1"/>
</dbReference>
<dbReference type="GO" id="GO:0016887">
    <property type="term" value="F:ATP hydrolysis activity"/>
    <property type="evidence" value="ECO:0007669"/>
    <property type="project" value="InterPro"/>
</dbReference>
<proteinExistence type="predicted"/>